<dbReference type="Pfam" id="PF00004">
    <property type="entry name" value="AAA"/>
    <property type="match status" value="2"/>
</dbReference>
<name>M7ZQ80_TRIUA</name>
<dbReference type="InterPro" id="IPR050304">
    <property type="entry name" value="MT-severing_AAA_ATPase"/>
</dbReference>
<dbReference type="InterPro" id="IPR003959">
    <property type="entry name" value="ATPase_AAA_core"/>
</dbReference>
<feature type="compositionally biased region" description="Polar residues" evidence="4">
    <location>
        <begin position="279"/>
        <end position="295"/>
    </location>
</feature>
<dbReference type="Gene3D" id="1.10.8.60">
    <property type="match status" value="1"/>
</dbReference>
<evidence type="ECO:0000256" key="3">
    <source>
        <dbReference type="ARBA" id="ARBA00022840"/>
    </source>
</evidence>
<evidence type="ECO:0000256" key="4">
    <source>
        <dbReference type="SAM" id="MobiDB-lite"/>
    </source>
</evidence>
<dbReference type="GO" id="GO:0005524">
    <property type="term" value="F:ATP binding"/>
    <property type="evidence" value="ECO:0007669"/>
    <property type="project" value="UniProtKB-KW"/>
</dbReference>
<evidence type="ECO:0000256" key="1">
    <source>
        <dbReference type="ARBA" id="ARBA00006914"/>
    </source>
</evidence>
<organism evidence="6">
    <name type="scientific">Triticum urartu</name>
    <name type="common">Red wild einkorn</name>
    <name type="synonym">Crithodium urartu</name>
    <dbReference type="NCBI Taxonomy" id="4572"/>
    <lineage>
        <taxon>Eukaryota</taxon>
        <taxon>Viridiplantae</taxon>
        <taxon>Streptophyta</taxon>
        <taxon>Embryophyta</taxon>
        <taxon>Tracheophyta</taxon>
        <taxon>Spermatophyta</taxon>
        <taxon>Magnoliopsida</taxon>
        <taxon>Liliopsida</taxon>
        <taxon>Poales</taxon>
        <taxon>Poaceae</taxon>
        <taxon>BOP clade</taxon>
        <taxon>Pooideae</taxon>
        <taxon>Triticodae</taxon>
        <taxon>Triticeae</taxon>
        <taxon>Triticinae</taxon>
        <taxon>Triticum</taxon>
    </lineage>
</organism>
<dbReference type="Gene3D" id="3.40.50.300">
    <property type="entry name" value="P-loop containing nucleotide triphosphate hydrolases"/>
    <property type="match status" value="3"/>
</dbReference>
<feature type="compositionally biased region" description="Basic and acidic residues" evidence="4">
    <location>
        <begin position="26"/>
        <end position="43"/>
    </location>
</feature>
<feature type="domain" description="AAA+ ATPase" evidence="5">
    <location>
        <begin position="419"/>
        <end position="900"/>
    </location>
</feature>
<dbReference type="SMART" id="SM00382">
    <property type="entry name" value="AAA"/>
    <property type="match status" value="1"/>
</dbReference>
<dbReference type="STRING" id="4572.M7ZQ80"/>
<comment type="similarity">
    <text evidence="1">Belongs to the AAA ATPase family.</text>
</comment>
<dbReference type="PANTHER" id="PTHR23074">
    <property type="entry name" value="AAA DOMAIN-CONTAINING"/>
    <property type="match status" value="1"/>
</dbReference>
<dbReference type="InterPro" id="IPR003960">
    <property type="entry name" value="ATPase_AAA_CS"/>
</dbReference>
<dbReference type="InterPro" id="IPR027417">
    <property type="entry name" value="P-loop_NTPase"/>
</dbReference>
<feature type="region of interest" description="Disordered" evidence="4">
    <location>
        <begin position="273"/>
        <end position="320"/>
    </location>
</feature>
<dbReference type="GO" id="GO:0016887">
    <property type="term" value="F:ATP hydrolysis activity"/>
    <property type="evidence" value="ECO:0007669"/>
    <property type="project" value="InterPro"/>
</dbReference>
<keyword evidence="3" id="KW-0067">ATP-binding</keyword>
<reference evidence="6" key="1">
    <citation type="journal article" date="2013" name="Nature">
        <title>Draft genome of the wheat A-genome progenitor Triticum urartu.</title>
        <authorList>
            <person name="Ling H.Q."/>
            <person name="Zhao S."/>
            <person name="Liu D."/>
            <person name="Wang J."/>
            <person name="Sun H."/>
            <person name="Zhang C."/>
            <person name="Fan H."/>
            <person name="Li D."/>
            <person name="Dong L."/>
            <person name="Tao Y."/>
            <person name="Gao C."/>
            <person name="Wu H."/>
            <person name="Li Y."/>
            <person name="Cui Y."/>
            <person name="Guo X."/>
            <person name="Zheng S."/>
            <person name="Wang B."/>
            <person name="Yu K."/>
            <person name="Liang Q."/>
            <person name="Yang W."/>
            <person name="Lou X."/>
            <person name="Chen J."/>
            <person name="Feng M."/>
            <person name="Jian J."/>
            <person name="Zhang X."/>
            <person name="Luo G."/>
            <person name="Jiang Y."/>
            <person name="Liu J."/>
            <person name="Wang Z."/>
            <person name="Sha Y."/>
            <person name="Zhang B."/>
            <person name="Wu H."/>
            <person name="Tang D."/>
            <person name="Shen Q."/>
            <person name="Xue P."/>
            <person name="Zou S."/>
            <person name="Wang X."/>
            <person name="Liu X."/>
            <person name="Wang F."/>
            <person name="Yang Y."/>
            <person name="An X."/>
            <person name="Dong Z."/>
            <person name="Zhang K."/>
            <person name="Zhang X."/>
            <person name="Luo M.C."/>
            <person name="Dvorak J."/>
            <person name="Tong Y."/>
            <person name="Wang J."/>
            <person name="Yang H."/>
            <person name="Li Z."/>
            <person name="Wang D."/>
            <person name="Zhang A."/>
            <person name="Wang J."/>
        </authorList>
    </citation>
    <scope>NUCLEOTIDE SEQUENCE</scope>
</reference>
<evidence type="ECO:0000256" key="2">
    <source>
        <dbReference type="ARBA" id="ARBA00022741"/>
    </source>
</evidence>
<dbReference type="InterPro" id="IPR015415">
    <property type="entry name" value="Spast_Vps4_C"/>
</dbReference>
<dbReference type="PROSITE" id="PS00674">
    <property type="entry name" value="AAA"/>
    <property type="match status" value="1"/>
</dbReference>
<dbReference type="InterPro" id="IPR003593">
    <property type="entry name" value="AAA+_ATPase"/>
</dbReference>
<dbReference type="EMBL" id="KD044676">
    <property type="protein sequence ID" value="EMS65393.1"/>
    <property type="molecule type" value="Genomic_DNA"/>
</dbReference>
<evidence type="ECO:0000259" key="5">
    <source>
        <dbReference type="SMART" id="SM00382"/>
    </source>
</evidence>
<evidence type="ECO:0000313" key="6">
    <source>
        <dbReference type="EMBL" id="EMS65393.1"/>
    </source>
</evidence>
<dbReference type="eggNOG" id="KOG0740">
    <property type="taxonomic scope" value="Eukaryota"/>
</dbReference>
<feature type="region of interest" description="Disordered" evidence="4">
    <location>
        <begin position="26"/>
        <end position="47"/>
    </location>
</feature>
<dbReference type="Pfam" id="PF09336">
    <property type="entry name" value="Vps4_C"/>
    <property type="match status" value="1"/>
</dbReference>
<sequence length="977" mass="110324">MGQTWGGRETRSHVAVCSRAAISSAIRDEQQHHDKKSTQEKRPSTRKTIAVNWQKRAMTQAIVWYQSSLWMCFELSAAFELAKKNAGCVFPKQGDVSNEKMKCSKYFQAFHEKSKGNVADQQNSACEKFTIQGGPHIEESPAGIDNEKLSIGASKLMAQSKITSLYGNKFLKANSVSDKNMFKSEGNMSKEFACVENEIRTNKNDNTRPAYLGVEEDKKHCGPLQTSKRKHTGFRSPICEHADSLLNQDEADAPANGFVTARIKLAMDTVQKHGHNGHQGASVSPQCDNNLSTRNYGVRPSWNSRRGPRGNFVPPIRNNGGSACNAINSRGVAGKNDDSMEDTIKKCLEMLCGPDGELPEKLRNLEPRLIEHVSNEIMDKDPNVRWDDIAGLDHAKKCVTEMVIWPLLRPDIFRGCRSPGRGLLLFGPPGTGKTMIGKAIAGEAKATFFYISASSLTSKWFVIVHASKLNNKELEAVYSRHADCPSLVWRGQKAKVVEDTSFKLWYSGTTTNRNGAGILINSLKYGVVDIKRQEEAREPEYLVKLVAEDLVLNVINAHAPQVGHSGPKLLKVEAAQAFKERVIKEGLWEEEKAIKEKKDFQTPTPGSDNIEKYEVAKKAAKQAVSEARAWAYEDLYRRLDTKEGERDIYKMTKIQERKTRDVNQVKCIKDGADQLLVKDEKIKHTWQEYLDKLFNGENESFTIELDDSFEDTNMRFVQESRSLRQTSCQKNQGELWERVIENCLSRMTSVTKKQFGFMSTMKAIVLDCTKGQLQALIFCAFVMDDVTRDITRRYPWCMLFADDVRGRGRPNLTWEESVKRYLKDGNITKELPMDRGAWKRKSDGEHESSRRLKTQFLIEMEGFDSGNEQILLIGATNRPQELDEAARRRLTKRLYIPLPSSGYSGSDMKNLVKDASMGPLREALQQGVEITKLNKEEVRPVMLKDFEAALQEVRPSVSTSELGIYEEWNMQFGSLSI</sequence>
<keyword evidence="2" id="KW-0547">Nucleotide-binding</keyword>
<dbReference type="SUPFAM" id="SSF52540">
    <property type="entry name" value="P-loop containing nucleoside triphosphate hydrolases"/>
    <property type="match status" value="1"/>
</dbReference>
<dbReference type="PANTHER" id="PTHR23074:SF17">
    <property type="entry name" value="FIDGETIN-LIKE PROTEIN 1"/>
    <property type="match status" value="1"/>
</dbReference>
<dbReference type="AlphaFoldDB" id="M7ZQ80"/>
<protein>
    <submittedName>
        <fullName evidence="6">Fidgetin-like protein 1</fullName>
    </submittedName>
</protein>
<gene>
    <name evidence="6" type="ORF">TRIUR3_30030</name>
</gene>
<accession>M7ZQ80</accession>
<proteinExistence type="inferred from homology"/>